<feature type="transmembrane region" description="Helical" evidence="17">
    <location>
        <begin position="12"/>
        <end position="28"/>
    </location>
</feature>
<dbReference type="InterPro" id="IPR045605">
    <property type="entry name" value="KshA-like_C"/>
</dbReference>
<dbReference type="Gene3D" id="3.90.380.10">
    <property type="entry name" value="Naphthalene 1,2-dioxygenase Alpha Subunit, Chain A, domain 1"/>
    <property type="match status" value="1"/>
</dbReference>
<evidence type="ECO:0000259" key="18">
    <source>
        <dbReference type="Pfam" id="PF00355"/>
    </source>
</evidence>
<protein>
    <recommendedName>
        <fullName evidence="14">cholesterol 7-desaturase</fullName>
        <ecNumber evidence="14">1.14.19.21</ecNumber>
    </recommendedName>
</protein>
<comment type="subcellular location">
    <subcellularLocation>
        <location evidence="2">Membrane</location>
    </subcellularLocation>
</comment>
<dbReference type="GO" id="GO:0170056">
    <property type="term" value="F:cholesterol 7-desaturase [NAD(P)H] activity"/>
    <property type="evidence" value="ECO:0007669"/>
    <property type="project" value="UniProtKB-EC"/>
</dbReference>
<keyword evidence="7 17" id="KW-1133">Transmembrane helix</keyword>
<comment type="cofactor">
    <cofactor evidence="1">
        <name>Fe cation</name>
        <dbReference type="ChEBI" id="CHEBI:24875"/>
    </cofactor>
</comment>
<dbReference type="PANTHER" id="PTHR21266">
    <property type="entry name" value="IRON-SULFUR DOMAIN CONTAINING PROTEIN"/>
    <property type="match status" value="1"/>
</dbReference>
<dbReference type="UniPathway" id="UPA01020"/>
<evidence type="ECO:0000256" key="4">
    <source>
        <dbReference type="ARBA" id="ARBA00022692"/>
    </source>
</evidence>
<comment type="similarity">
    <text evidence="13">Belongs to the cholesterol 7-desaturase family.</text>
</comment>
<evidence type="ECO:0000313" key="21">
    <source>
        <dbReference type="Proteomes" id="UP000663852"/>
    </source>
</evidence>
<sequence>MIISVDLITSNIWTVILITIPILYFIYYRKFRIFIYDQPKKVTKGKIARGKCPPSYPNGKFSSSSIVGLANKKFLYHLGWFWLIDSCNLAPGGVRFINHCGRDVVVFRGHNGKPYVLEAYCAHMGGNLGVGGRVRDINCIECPFHGWVYDGETGTCVFSDGENRIPRRVDTFEYADLERCTPCSSANSKSTEYLQKIAENQEIKLKTYECRELNGSIFAWYHADENLRHKPLYELIDIQDEITRNTMEVRGESINYVNCHVQEIPENGSDVRHFDFLHESILDSISFVKFKWTPSAERATNPDLRQIMAHSNPSAHAYKMHLFDKFLTEDNVRYINVICLDCSIRFFDKYEIFLFNTTGFQIGPSIVYLFLWSPYFKLTLFHTLTPLEKFHQRVVHRIITSTWMPYWLSAAMLMGEVKQLYADMKIWNKKIFTEKLNYNTKNYADKCLHSYRNWYAQFYEGCYEREAKSLSW</sequence>
<dbReference type="AlphaFoldDB" id="A0A815KBV7"/>
<evidence type="ECO:0000256" key="10">
    <source>
        <dbReference type="ARBA" id="ARBA00023014"/>
    </source>
</evidence>
<keyword evidence="5" id="KW-0001">2Fe-2S</keyword>
<comment type="catalytic activity">
    <reaction evidence="16">
        <text>cholesterol + NADPH + O2 + H(+) = 7-dehydrocholesterol + NADP(+) + 2 H2O</text>
        <dbReference type="Rhea" id="RHEA:45024"/>
        <dbReference type="ChEBI" id="CHEBI:15377"/>
        <dbReference type="ChEBI" id="CHEBI:15378"/>
        <dbReference type="ChEBI" id="CHEBI:15379"/>
        <dbReference type="ChEBI" id="CHEBI:16113"/>
        <dbReference type="ChEBI" id="CHEBI:17759"/>
        <dbReference type="ChEBI" id="CHEBI:57783"/>
        <dbReference type="ChEBI" id="CHEBI:58349"/>
        <dbReference type="EC" id="1.14.19.21"/>
    </reaction>
    <physiologicalReaction direction="left-to-right" evidence="16">
        <dbReference type="Rhea" id="RHEA:45025"/>
    </physiologicalReaction>
</comment>
<dbReference type="GO" id="GO:0005737">
    <property type="term" value="C:cytoplasm"/>
    <property type="evidence" value="ECO:0007669"/>
    <property type="project" value="TreeGrafter"/>
</dbReference>
<keyword evidence="8" id="KW-0560">Oxidoreductase</keyword>
<evidence type="ECO:0000256" key="1">
    <source>
        <dbReference type="ARBA" id="ARBA00001962"/>
    </source>
</evidence>
<evidence type="ECO:0000313" key="20">
    <source>
        <dbReference type="EMBL" id="CAF1393950.1"/>
    </source>
</evidence>
<evidence type="ECO:0000256" key="17">
    <source>
        <dbReference type="SAM" id="Phobius"/>
    </source>
</evidence>
<dbReference type="Proteomes" id="UP000663852">
    <property type="component" value="Unassembled WGS sequence"/>
</dbReference>
<comment type="pathway">
    <text evidence="3">Hormone biosynthesis.</text>
</comment>
<dbReference type="GO" id="GO:0016020">
    <property type="term" value="C:membrane"/>
    <property type="evidence" value="ECO:0007669"/>
    <property type="project" value="UniProtKB-SubCell"/>
</dbReference>
<dbReference type="GO" id="GO:0051537">
    <property type="term" value="F:2 iron, 2 sulfur cluster binding"/>
    <property type="evidence" value="ECO:0007669"/>
    <property type="project" value="UniProtKB-KW"/>
</dbReference>
<keyword evidence="9" id="KW-0408">Iron</keyword>
<evidence type="ECO:0000256" key="13">
    <source>
        <dbReference type="ARBA" id="ARBA00025729"/>
    </source>
</evidence>
<dbReference type="InterPro" id="IPR036922">
    <property type="entry name" value="Rieske_2Fe-2S_sf"/>
</dbReference>
<dbReference type="InterPro" id="IPR050584">
    <property type="entry name" value="Cholesterol_7-desaturase"/>
</dbReference>
<evidence type="ECO:0000256" key="16">
    <source>
        <dbReference type="ARBA" id="ARBA00049548"/>
    </source>
</evidence>
<evidence type="ECO:0000259" key="19">
    <source>
        <dbReference type="Pfam" id="PF19298"/>
    </source>
</evidence>
<dbReference type="OrthoDB" id="426882at2759"/>
<dbReference type="EC" id="1.14.19.21" evidence="14"/>
<evidence type="ECO:0000256" key="6">
    <source>
        <dbReference type="ARBA" id="ARBA00022723"/>
    </source>
</evidence>
<proteinExistence type="inferred from homology"/>
<evidence type="ECO:0000256" key="3">
    <source>
        <dbReference type="ARBA" id="ARBA00004972"/>
    </source>
</evidence>
<evidence type="ECO:0000256" key="5">
    <source>
        <dbReference type="ARBA" id="ARBA00022714"/>
    </source>
</evidence>
<comment type="pathway">
    <text evidence="12">Steroid hormone biosynthesis; dafachronic acid biosynthesis.</text>
</comment>
<reference evidence="20" key="1">
    <citation type="submission" date="2021-02" db="EMBL/GenBank/DDBJ databases">
        <authorList>
            <person name="Nowell W R."/>
        </authorList>
    </citation>
    <scope>NUCLEOTIDE SEQUENCE</scope>
</reference>
<dbReference type="SUPFAM" id="SSF50022">
    <property type="entry name" value="ISP domain"/>
    <property type="match status" value="1"/>
</dbReference>
<comment type="catalytic activity">
    <reaction evidence="15">
        <text>cholesterol + NADH + O2 + H(+) = 7-dehydrocholesterol + NAD(+) + 2 H2O</text>
        <dbReference type="Rhea" id="RHEA:51644"/>
        <dbReference type="ChEBI" id="CHEBI:15377"/>
        <dbReference type="ChEBI" id="CHEBI:15378"/>
        <dbReference type="ChEBI" id="CHEBI:15379"/>
        <dbReference type="ChEBI" id="CHEBI:16113"/>
        <dbReference type="ChEBI" id="CHEBI:17759"/>
        <dbReference type="ChEBI" id="CHEBI:57540"/>
        <dbReference type="ChEBI" id="CHEBI:57945"/>
        <dbReference type="EC" id="1.14.19.21"/>
    </reaction>
    <physiologicalReaction direction="left-to-right" evidence="15">
        <dbReference type="Rhea" id="RHEA:51645"/>
    </physiologicalReaction>
</comment>
<dbReference type="EMBL" id="CAJNOJ010000316">
    <property type="protein sequence ID" value="CAF1393950.1"/>
    <property type="molecule type" value="Genomic_DNA"/>
</dbReference>
<feature type="domain" description="3-ketosteroid-9-alpha-monooxygenase oxygenase component-like C-terminal" evidence="19">
    <location>
        <begin position="220"/>
        <end position="459"/>
    </location>
</feature>
<evidence type="ECO:0000256" key="8">
    <source>
        <dbReference type="ARBA" id="ARBA00023002"/>
    </source>
</evidence>
<dbReference type="Gene3D" id="2.102.10.10">
    <property type="entry name" value="Rieske [2Fe-2S] iron-sulphur domain"/>
    <property type="match status" value="1"/>
</dbReference>
<dbReference type="GO" id="GO:0046872">
    <property type="term" value="F:metal ion binding"/>
    <property type="evidence" value="ECO:0007669"/>
    <property type="project" value="UniProtKB-KW"/>
</dbReference>
<evidence type="ECO:0000256" key="14">
    <source>
        <dbReference type="ARBA" id="ARBA00026095"/>
    </source>
</evidence>
<evidence type="ECO:0000256" key="2">
    <source>
        <dbReference type="ARBA" id="ARBA00004370"/>
    </source>
</evidence>
<dbReference type="Pfam" id="PF00355">
    <property type="entry name" value="Rieske"/>
    <property type="match status" value="1"/>
</dbReference>
<name>A0A815KBV7_ADIRI</name>
<evidence type="ECO:0000256" key="15">
    <source>
        <dbReference type="ARBA" id="ARBA00047853"/>
    </source>
</evidence>
<feature type="domain" description="Rieske" evidence="18">
    <location>
        <begin position="80"/>
        <end position="159"/>
    </location>
</feature>
<dbReference type="InterPro" id="IPR017941">
    <property type="entry name" value="Rieske_2Fe-2S"/>
</dbReference>
<dbReference type="SUPFAM" id="SSF55961">
    <property type="entry name" value="Bet v1-like"/>
    <property type="match status" value="1"/>
</dbReference>
<keyword evidence="10" id="KW-0411">Iron-sulfur</keyword>
<dbReference type="GO" id="GO:0008203">
    <property type="term" value="P:cholesterol metabolic process"/>
    <property type="evidence" value="ECO:0007669"/>
    <property type="project" value="InterPro"/>
</dbReference>
<evidence type="ECO:0000256" key="9">
    <source>
        <dbReference type="ARBA" id="ARBA00023004"/>
    </source>
</evidence>
<evidence type="ECO:0000256" key="12">
    <source>
        <dbReference type="ARBA" id="ARBA00025712"/>
    </source>
</evidence>
<keyword evidence="6" id="KW-0479">Metal-binding</keyword>
<keyword evidence="4 17" id="KW-0812">Transmembrane</keyword>
<evidence type="ECO:0000256" key="11">
    <source>
        <dbReference type="ARBA" id="ARBA00023136"/>
    </source>
</evidence>
<evidence type="ECO:0000256" key="7">
    <source>
        <dbReference type="ARBA" id="ARBA00022989"/>
    </source>
</evidence>
<accession>A0A815KBV7</accession>
<dbReference type="Pfam" id="PF19298">
    <property type="entry name" value="KshA_C"/>
    <property type="match status" value="1"/>
</dbReference>
<keyword evidence="11 17" id="KW-0472">Membrane</keyword>
<gene>
    <name evidence="20" type="ORF">EDS130_LOCUS35628</name>
</gene>
<organism evidence="20 21">
    <name type="scientific">Adineta ricciae</name>
    <name type="common">Rotifer</name>
    <dbReference type="NCBI Taxonomy" id="249248"/>
    <lineage>
        <taxon>Eukaryota</taxon>
        <taxon>Metazoa</taxon>
        <taxon>Spiralia</taxon>
        <taxon>Gnathifera</taxon>
        <taxon>Rotifera</taxon>
        <taxon>Eurotatoria</taxon>
        <taxon>Bdelloidea</taxon>
        <taxon>Adinetida</taxon>
        <taxon>Adinetidae</taxon>
        <taxon>Adineta</taxon>
    </lineage>
</organism>
<comment type="caution">
    <text evidence="20">The sequence shown here is derived from an EMBL/GenBank/DDBJ whole genome shotgun (WGS) entry which is preliminary data.</text>
</comment>
<dbReference type="PANTHER" id="PTHR21266:SF32">
    <property type="entry name" value="CHOLESTEROL 7-DESATURASE NVD"/>
    <property type="match status" value="1"/>
</dbReference>